<dbReference type="PANTHER" id="PTHR43065">
    <property type="entry name" value="SENSOR HISTIDINE KINASE"/>
    <property type="match status" value="1"/>
</dbReference>
<dbReference type="SUPFAM" id="SSF55874">
    <property type="entry name" value="ATPase domain of HSP90 chaperone/DNA topoisomerase II/histidine kinase"/>
    <property type="match status" value="1"/>
</dbReference>
<dbReference type="SUPFAM" id="SSF47384">
    <property type="entry name" value="Homodimeric domain of signal transducing histidine kinase"/>
    <property type="match status" value="1"/>
</dbReference>
<dbReference type="PROSITE" id="PS50113">
    <property type="entry name" value="PAC"/>
    <property type="match status" value="1"/>
</dbReference>
<dbReference type="GO" id="GO:0005524">
    <property type="term" value="F:ATP binding"/>
    <property type="evidence" value="ECO:0007669"/>
    <property type="project" value="UniProtKB-KW"/>
</dbReference>
<dbReference type="SMART" id="SM00388">
    <property type="entry name" value="HisKA"/>
    <property type="match status" value="1"/>
</dbReference>
<dbReference type="InterPro" id="IPR000700">
    <property type="entry name" value="PAS-assoc_C"/>
</dbReference>
<feature type="domain" description="Histidine kinase" evidence="10">
    <location>
        <begin position="426"/>
        <end position="643"/>
    </location>
</feature>
<dbReference type="InterPro" id="IPR005467">
    <property type="entry name" value="His_kinase_dom"/>
</dbReference>
<dbReference type="InterPro" id="IPR036097">
    <property type="entry name" value="HisK_dim/P_sf"/>
</dbReference>
<dbReference type="PRINTS" id="PR00344">
    <property type="entry name" value="BCTRLSENSOR"/>
</dbReference>
<dbReference type="InterPro" id="IPR004358">
    <property type="entry name" value="Sig_transdc_His_kin-like_C"/>
</dbReference>
<comment type="catalytic activity">
    <reaction evidence="1">
        <text>ATP + protein L-histidine = ADP + protein N-phospho-L-histidine.</text>
        <dbReference type="EC" id="2.7.13.3"/>
    </reaction>
</comment>
<dbReference type="SMART" id="SM00091">
    <property type="entry name" value="PAS"/>
    <property type="match status" value="2"/>
</dbReference>
<dbReference type="Proteomes" id="UP000223606">
    <property type="component" value="Chromosome 1"/>
</dbReference>
<organism evidence="13 14">
    <name type="scientific">Hartmannibacter diazotrophicus</name>
    <dbReference type="NCBI Taxonomy" id="1482074"/>
    <lineage>
        <taxon>Bacteria</taxon>
        <taxon>Pseudomonadati</taxon>
        <taxon>Pseudomonadota</taxon>
        <taxon>Alphaproteobacteria</taxon>
        <taxon>Hyphomicrobiales</taxon>
        <taxon>Pleomorphomonadaceae</taxon>
        <taxon>Hartmannibacter</taxon>
    </lineage>
</organism>
<dbReference type="PROSITE" id="PS50112">
    <property type="entry name" value="PAS"/>
    <property type="match status" value="1"/>
</dbReference>
<keyword evidence="3" id="KW-0597">Phosphoprotein</keyword>
<feature type="transmembrane region" description="Helical" evidence="9">
    <location>
        <begin position="71"/>
        <end position="91"/>
    </location>
</feature>
<dbReference type="EC" id="2.7.13.3" evidence="2"/>
<dbReference type="InterPro" id="IPR035965">
    <property type="entry name" value="PAS-like_dom_sf"/>
</dbReference>
<keyword evidence="7" id="KW-0067">ATP-binding</keyword>
<dbReference type="Pfam" id="PF00989">
    <property type="entry name" value="PAS"/>
    <property type="match status" value="1"/>
</dbReference>
<evidence type="ECO:0000313" key="13">
    <source>
        <dbReference type="EMBL" id="SON54006.1"/>
    </source>
</evidence>
<dbReference type="RefSeq" id="WP_162292599.1">
    <property type="nucleotide sequence ID" value="NZ_LT960614.1"/>
</dbReference>
<evidence type="ECO:0000256" key="5">
    <source>
        <dbReference type="ARBA" id="ARBA00022741"/>
    </source>
</evidence>
<dbReference type="NCBIfam" id="TIGR00229">
    <property type="entry name" value="sensory_box"/>
    <property type="match status" value="2"/>
</dbReference>
<reference evidence="14" key="1">
    <citation type="submission" date="2017-09" db="EMBL/GenBank/DDBJ databases">
        <title>Genome sequence of Nannocystis excedens DSM 71.</title>
        <authorList>
            <person name="Blom J."/>
        </authorList>
    </citation>
    <scope>NUCLEOTIDE SEQUENCE [LARGE SCALE GENOMIC DNA]</scope>
    <source>
        <strain evidence="14">type strain: E19</strain>
    </source>
</reference>
<sequence length="656" mass="71189">MDKRPASHWRGTQGNKGAGRPRDAYRILAAVTLSGVIFAIDSLTSLRSAVAVLYVVVIVLAADVGKRSSIIIASAGCAALTIGSYAYVHGLDGEDQALLRFLFSLAANAVITVLLLRRRSDLQMVEAQARLLEVTSDAIFVRDAEGRIIFWNTGAETLFGWPAEEALGLKAEEILDVTFPASRSKAEAELDERGQWEGECRIRARDGRHVDVSTRWFAEQGLRDYSRVVLEASVDITARKASEAALKASETRYRTIFETLAVAILEHDFSAVKADLTALRQQGIGNLRRYLAEHPEFVRAAREKVRITDVNPAAAKMVGATSKSEFFERLDDFLSDDNRSFANCLIALDEGQPFYQAEAVVRSLDGGTVPVIVLLTFPRGEEGFDRVLGSIVDISERLRFQEALDASRSELENASRAAMIGEISASIAHEVNQPLAAIMTFVQAAQRWLNREDPDLDEAKFALNEAVNATEHASAVVRRVRMLLGKAKSQDSEVAFDDVINDAVRAKESELSDNDVAVKLDLKTDGIQINGDRILLQQAFMNIIVNAIQAMEATPADRRSLTISASADGSALCVRFSDSGPGLSEGTSAEGLFKAFQTTKPNGMGLGLAMCRSIATAHNGKISIGNRDDGPGAVIELRLPHTQTRSAEAGPDAGKQ</sequence>
<gene>
    <name evidence="13" type="primary">fixL_1</name>
    <name evidence="13" type="ORF">HDIA_0465</name>
</gene>
<dbReference type="Pfam" id="PF02518">
    <property type="entry name" value="HATPase_c"/>
    <property type="match status" value="1"/>
</dbReference>
<name>A0A2C9D185_9HYPH</name>
<evidence type="ECO:0000256" key="4">
    <source>
        <dbReference type="ARBA" id="ARBA00022679"/>
    </source>
</evidence>
<keyword evidence="9" id="KW-0812">Transmembrane</keyword>
<dbReference type="InterPro" id="IPR000014">
    <property type="entry name" value="PAS"/>
</dbReference>
<keyword evidence="6" id="KW-0418">Kinase</keyword>
<keyword evidence="4 13" id="KW-0808">Transferase</keyword>
<dbReference type="CDD" id="cd00082">
    <property type="entry name" value="HisKA"/>
    <property type="match status" value="1"/>
</dbReference>
<evidence type="ECO:0000256" key="8">
    <source>
        <dbReference type="ARBA" id="ARBA00023012"/>
    </source>
</evidence>
<evidence type="ECO:0000256" key="3">
    <source>
        <dbReference type="ARBA" id="ARBA00022553"/>
    </source>
</evidence>
<dbReference type="InterPro" id="IPR003661">
    <property type="entry name" value="HisK_dim/P_dom"/>
</dbReference>
<evidence type="ECO:0000256" key="1">
    <source>
        <dbReference type="ARBA" id="ARBA00000085"/>
    </source>
</evidence>
<protein>
    <recommendedName>
        <fullName evidence="2">histidine kinase</fullName>
        <ecNumber evidence="2">2.7.13.3</ecNumber>
    </recommendedName>
</protein>
<dbReference type="Pfam" id="PF00512">
    <property type="entry name" value="HisKA"/>
    <property type="match status" value="1"/>
</dbReference>
<proteinExistence type="predicted"/>
<dbReference type="Pfam" id="PF13426">
    <property type="entry name" value="PAS_9"/>
    <property type="match status" value="1"/>
</dbReference>
<dbReference type="KEGG" id="hdi:HDIA_0465"/>
<accession>A0A2C9D185</accession>
<evidence type="ECO:0000313" key="14">
    <source>
        <dbReference type="Proteomes" id="UP000223606"/>
    </source>
</evidence>
<dbReference type="InterPro" id="IPR036890">
    <property type="entry name" value="HATPase_C_sf"/>
</dbReference>
<evidence type="ECO:0000259" key="12">
    <source>
        <dbReference type="PROSITE" id="PS50113"/>
    </source>
</evidence>
<dbReference type="SUPFAM" id="SSF55785">
    <property type="entry name" value="PYP-like sensor domain (PAS domain)"/>
    <property type="match status" value="2"/>
</dbReference>
<dbReference type="GO" id="GO:0006355">
    <property type="term" value="P:regulation of DNA-templated transcription"/>
    <property type="evidence" value="ECO:0007669"/>
    <property type="project" value="InterPro"/>
</dbReference>
<dbReference type="EMBL" id="LT960614">
    <property type="protein sequence ID" value="SON54006.1"/>
    <property type="molecule type" value="Genomic_DNA"/>
</dbReference>
<evidence type="ECO:0000256" key="9">
    <source>
        <dbReference type="SAM" id="Phobius"/>
    </source>
</evidence>
<evidence type="ECO:0000256" key="6">
    <source>
        <dbReference type="ARBA" id="ARBA00022777"/>
    </source>
</evidence>
<keyword evidence="14" id="KW-1185">Reference proteome</keyword>
<dbReference type="CDD" id="cd00130">
    <property type="entry name" value="PAS"/>
    <property type="match status" value="2"/>
</dbReference>
<feature type="domain" description="PAS" evidence="11">
    <location>
        <begin position="124"/>
        <end position="192"/>
    </location>
</feature>
<evidence type="ECO:0000259" key="10">
    <source>
        <dbReference type="PROSITE" id="PS50109"/>
    </source>
</evidence>
<dbReference type="AlphaFoldDB" id="A0A2C9D185"/>
<evidence type="ECO:0000259" key="11">
    <source>
        <dbReference type="PROSITE" id="PS50112"/>
    </source>
</evidence>
<keyword evidence="8" id="KW-0902">Two-component regulatory system</keyword>
<dbReference type="InterPro" id="IPR013767">
    <property type="entry name" value="PAS_fold"/>
</dbReference>
<feature type="transmembrane region" description="Helical" evidence="9">
    <location>
        <begin position="97"/>
        <end position="116"/>
    </location>
</feature>
<dbReference type="PANTHER" id="PTHR43065:SF10">
    <property type="entry name" value="PEROXIDE STRESS-ACTIVATED HISTIDINE KINASE MAK3"/>
    <property type="match status" value="1"/>
</dbReference>
<feature type="transmembrane region" description="Helical" evidence="9">
    <location>
        <begin position="46"/>
        <end position="64"/>
    </location>
</feature>
<dbReference type="InterPro" id="IPR003594">
    <property type="entry name" value="HATPase_dom"/>
</dbReference>
<keyword evidence="9" id="KW-1133">Transmembrane helix</keyword>
<dbReference type="SMART" id="SM00387">
    <property type="entry name" value="HATPase_c"/>
    <property type="match status" value="1"/>
</dbReference>
<feature type="domain" description="PAC" evidence="12">
    <location>
        <begin position="355"/>
        <end position="406"/>
    </location>
</feature>
<dbReference type="Gene3D" id="3.30.450.20">
    <property type="entry name" value="PAS domain"/>
    <property type="match status" value="2"/>
</dbReference>
<keyword evidence="5" id="KW-0547">Nucleotide-binding</keyword>
<evidence type="ECO:0000256" key="7">
    <source>
        <dbReference type="ARBA" id="ARBA00022840"/>
    </source>
</evidence>
<keyword evidence="9" id="KW-0472">Membrane</keyword>
<evidence type="ECO:0000256" key="2">
    <source>
        <dbReference type="ARBA" id="ARBA00012438"/>
    </source>
</evidence>
<dbReference type="Gene3D" id="3.30.565.10">
    <property type="entry name" value="Histidine kinase-like ATPase, C-terminal domain"/>
    <property type="match status" value="1"/>
</dbReference>
<dbReference type="Gene3D" id="1.10.287.130">
    <property type="match status" value="1"/>
</dbReference>
<dbReference type="GO" id="GO:0000155">
    <property type="term" value="F:phosphorelay sensor kinase activity"/>
    <property type="evidence" value="ECO:0007669"/>
    <property type="project" value="InterPro"/>
</dbReference>
<dbReference type="PROSITE" id="PS50109">
    <property type="entry name" value="HIS_KIN"/>
    <property type="match status" value="1"/>
</dbReference>